<evidence type="ECO:0000259" key="1">
    <source>
        <dbReference type="Pfam" id="PF06605"/>
    </source>
</evidence>
<dbReference type="EMBL" id="NIHW01000007">
    <property type="protein sequence ID" value="PLT88339.1"/>
    <property type="molecule type" value="Genomic_DNA"/>
</dbReference>
<feature type="domain" description="Tail spike" evidence="1">
    <location>
        <begin position="154"/>
        <end position="358"/>
    </location>
</feature>
<sequence length="617" mass="68434">MLIRIELYKPENTDYEHNGDMPLLPESASVKAILNGSWKAEIQHPIDEEGRWKWIEEDAVVKLESFNGTQLFRIKKKAKSDAGVSAELEPVFMDAIDDCFLLDIRPTEKNGQQALDIMTAPNKKYSGKSNIKIISTAYYQTKNLIEAICGEEENSFLNRWGGEVLFDNYTITVNDRVGIDHGVQILYGKNIAENGLQEEIDTSEVITRIVPKAYNGYTIEGNEPWVDSPLLDKYPTIKYGVITFEDVKMKADAAEDDEENGIVICNTQEELNNALKEKCEEQFEAGIDKPKVTISADMVMLHDTELYADIRELEEVSIGDTVHCRHSKLDIVTDARVIELEWDCINEEVASVVLGDFQYNFIADVSSMSNRIESAIRPDGTVIGAQVNGIINGVKAQFRAQSDIAQKQKVRAVLFEDLNPESETFGAMCLGTMGFEIASKRTADGRDWDWSTFGTGQGFFADFITAGTMLADRIRGGTLEIGGFDNNSGVARVLDANGKEIVRLDKDGIYAEGKYICDSLSDNRRVTIKDGTILFSNKKDEGVLCMTYVGNALLFTDGNKKDSKNLLRITKDAVLLDAENVGPGVYGKTGTAVFSNGTNLRFEKGFLVGGITKEGDF</sequence>
<organism evidence="2 3">
    <name type="scientific">Mediterraneibacter gnavus</name>
    <name type="common">Ruminococcus gnavus</name>
    <dbReference type="NCBI Taxonomy" id="33038"/>
    <lineage>
        <taxon>Bacteria</taxon>
        <taxon>Bacillati</taxon>
        <taxon>Bacillota</taxon>
        <taxon>Clostridia</taxon>
        <taxon>Lachnospirales</taxon>
        <taxon>Lachnospiraceae</taxon>
        <taxon>Mediterraneibacter</taxon>
    </lineage>
</organism>
<accession>A0A2N5Q1T1</accession>
<reference evidence="2 3" key="1">
    <citation type="journal article" date="2017" name="Genome Med.">
        <title>A novel Ruminococcus gnavus clade enriched in inflammatory bowel disease patients.</title>
        <authorList>
            <person name="Hall A.B."/>
            <person name="Yassour M."/>
            <person name="Sauk J."/>
            <person name="Garner A."/>
            <person name="Jiang X."/>
            <person name="Arthur T."/>
            <person name="Lagoudas G.K."/>
            <person name="Vatanen T."/>
            <person name="Fornelos N."/>
            <person name="Wilson R."/>
            <person name="Bertha M."/>
            <person name="Cohen M."/>
            <person name="Garber J."/>
            <person name="Khalili H."/>
            <person name="Gevers D."/>
            <person name="Ananthakrishnan A.N."/>
            <person name="Kugathasan S."/>
            <person name="Lander E.S."/>
            <person name="Blainey P."/>
            <person name="Vlamakis H."/>
            <person name="Xavier R.J."/>
            <person name="Huttenhower C."/>
        </authorList>
    </citation>
    <scope>NUCLEOTIDE SEQUENCE [LARGE SCALE GENOMIC DNA]</scope>
    <source>
        <strain evidence="2 3">RJX1128</strain>
    </source>
</reference>
<dbReference type="NCBIfam" id="TIGR01665">
    <property type="entry name" value="put_anti_recept"/>
    <property type="match status" value="1"/>
</dbReference>
<name>A0A2N5Q1T1_MEDGN</name>
<dbReference type="RefSeq" id="WP_101882103.1">
    <property type="nucleotide sequence ID" value="NZ_NIHW01000007.1"/>
</dbReference>
<dbReference type="Proteomes" id="UP000234840">
    <property type="component" value="Unassembled WGS sequence"/>
</dbReference>
<evidence type="ECO:0000313" key="2">
    <source>
        <dbReference type="EMBL" id="PLT88339.1"/>
    </source>
</evidence>
<proteinExistence type="predicted"/>
<dbReference type="AlphaFoldDB" id="A0A2N5Q1T1"/>
<evidence type="ECO:0000313" key="3">
    <source>
        <dbReference type="Proteomes" id="UP000234840"/>
    </source>
</evidence>
<dbReference type="InterPro" id="IPR010572">
    <property type="entry name" value="Tail_dom"/>
</dbReference>
<comment type="caution">
    <text evidence="2">The sequence shown here is derived from an EMBL/GenBank/DDBJ whole genome shotgun (WGS) entry which is preliminary data.</text>
</comment>
<gene>
    <name evidence="2" type="ORF">CDL20_04175</name>
</gene>
<protein>
    <recommendedName>
        <fullName evidence="1">Tail spike domain-containing protein</fullName>
    </recommendedName>
</protein>
<dbReference type="Pfam" id="PF06605">
    <property type="entry name" value="Prophage_tail"/>
    <property type="match status" value="1"/>
</dbReference>
<dbReference type="InterPro" id="IPR007119">
    <property type="entry name" value="Phage_tail_spike_N"/>
</dbReference>